<dbReference type="EMBL" id="LR796921">
    <property type="protein sequence ID" value="CAB4174759.1"/>
    <property type="molecule type" value="Genomic_DNA"/>
</dbReference>
<feature type="region of interest" description="Disordered" evidence="1">
    <location>
        <begin position="1"/>
        <end position="40"/>
    </location>
</feature>
<evidence type="ECO:0000313" key="2">
    <source>
        <dbReference type="EMBL" id="CAB4174759.1"/>
    </source>
</evidence>
<evidence type="ECO:0000313" key="3">
    <source>
        <dbReference type="EMBL" id="CAB4186247.1"/>
    </source>
</evidence>
<reference evidence="3" key="1">
    <citation type="submission" date="2020-05" db="EMBL/GenBank/DDBJ databases">
        <authorList>
            <person name="Chiriac C."/>
            <person name="Salcher M."/>
            <person name="Ghai R."/>
            <person name="Kavagutti S V."/>
        </authorList>
    </citation>
    <scope>NUCLEOTIDE SEQUENCE</scope>
</reference>
<proteinExistence type="predicted"/>
<dbReference type="EMBL" id="LR797345">
    <property type="protein sequence ID" value="CAB4204416.1"/>
    <property type="molecule type" value="Genomic_DNA"/>
</dbReference>
<evidence type="ECO:0000313" key="4">
    <source>
        <dbReference type="EMBL" id="CAB4204416.1"/>
    </source>
</evidence>
<organism evidence="3">
    <name type="scientific">uncultured Caudovirales phage</name>
    <dbReference type="NCBI Taxonomy" id="2100421"/>
    <lineage>
        <taxon>Viruses</taxon>
        <taxon>Duplodnaviria</taxon>
        <taxon>Heunggongvirae</taxon>
        <taxon>Uroviricota</taxon>
        <taxon>Caudoviricetes</taxon>
        <taxon>Peduoviridae</taxon>
        <taxon>Maltschvirus</taxon>
        <taxon>Maltschvirus maltsch</taxon>
    </lineage>
</organism>
<evidence type="ECO:0000256" key="1">
    <source>
        <dbReference type="SAM" id="MobiDB-lite"/>
    </source>
</evidence>
<protein>
    <submittedName>
        <fullName evidence="3">Uncharacterized protein</fullName>
    </submittedName>
</protein>
<accession>A0A6J5QUK2</accession>
<sequence length="119" mass="13588">MKEKGKKKEEVTEPSENIAVEATPLNALQSTNDDEPIAEYTPEPEIKELSLGLEDRSKLNDNDKHDTLVRLLLVLPKQYVEAEEQLKRNIWNIGRFEPTNAQIQAAREAIANDPKRNPR</sequence>
<feature type="compositionally biased region" description="Basic and acidic residues" evidence="1">
    <location>
        <begin position="1"/>
        <end position="11"/>
    </location>
</feature>
<gene>
    <name evidence="3" type="ORF">UFOVP1138_39</name>
    <name evidence="4" type="ORF">UFOVP1394_36</name>
    <name evidence="2" type="ORF">UFOVP975_82</name>
</gene>
<dbReference type="EMBL" id="LR797086">
    <property type="protein sequence ID" value="CAB4186247.1"/>
    <property type="molecule type" value="Genomic_DNA"/>
</dbReference>
<name>A0A6J5QUK2_9CAUD</name>